<dbReference type="EMBL" id="MK550697">
    <property type="protein sequence ID" value="QBM09603.1"/>
    <property type="molecule type" value="Genomic_DNA"/>
</dbReference>
<gene>
    <name evidence="2" type="primary">orf361</name>
</gene>
<dbReference type="SUPFAM" id="SSF55608">
    <property type="entry name" value="Homing endonucleases"/>
    <property type="match status" value="1"/>
</dbReference>
<dbReference type="InterPro" id="IPR027434">
    <property type="entry name" value="Homing_endonucl"/>
</dbReference>
<proteinExistence type="predicted"/>
<dbReference type="NCBIfam" id="TIGR01453">
    <property type="entry name" value="grpIintron_endo"/>
    <property type="match status" value="1"/>
</dbReference>
<dbReference type="AlphaFoldDB" id="A0A482DT36"/>
<geneLocation type="mitochondrion" evidence="2"/>
<keyword evidence="2" id="KW-0496">Mitochondrion</keyword>
<dbReference type="InterPro" id="IPR004860">
    <property type="entry name" value="LAGLIDADG_dom"/>
</dbReference>
<dbReference type="CDD" id="cd10445">
    <property type="entry name" value="GIY-YIG_bI1_like"/>
    <property type="match status" value="1"/>
</dbReference>
<dbReference type="InterPro" id="IPR035901">
    <property type="entry name" value="GIY-YIG_endonuc_sf"/>
</dbReference>
<dbReference type="GO" id="GO:0004519">
    <property type="term" value="F:endonuclease activity"/>
    <property type="evidence" value="ECO:0007669"/>
    <property type="project" value="InterPro"/>
</dbReference>
<reference evidence="2" key="1">
    <citation type="submission" date="2019-02" db="EMBL/GenBank/DDBJ databases">
        <authorList>
            <person name="Fang M.L."/>
            <person name="Zhang Y."/>
        </authorList>
    </citation>
    <scope>NUCLEOTIDE SEQUENCE</scope>
    <source>
        <strain evidence="2">YMF1.01838</strain>
    </source>
</reference>
<name>A0A482DT36_9PEZI</name>
<evidence type="ECO:0000259" key="1">
    <source>
        <dbReference type="PROSITE" id="PS50164"/>
    </source>
</evidence>
<dbReference type="Gene3D" id="3.10.28.10">
    <property type="entry name" value="Homing endonucleases"/>
    <property type="match status" value="1"/>
</dbReference>
<feature type="domain" description="GIY-YIG" evidence="1">
    <location>
        <begin position="198"/>
        <end position="285"/>
    </location>
</feature>
<dbReference type="InterPro" id="IPR006350">
    <property type="entry name" value="Intron_endoG1"/>
</dbReference>
<dbReference type="Pfam" id="PF01541">
    <property type="entry name" value="GIY-YIG"/>
    <property type="match status" value="1"/>
</dbReference>
<dbReference type="SUPFAM" id="SSF82771">
    <property type="entry name" value="GIY-YIG endonuclease"/>
    <property type="match status" value="1"/>
</dbReference>
<dbReference type="InterPro" id="IPR051289">
    <property type="entry name" value="LAGLIDADG_Endonuclease"/>
</dbReference>
<dbReference type="PANTHER" id="PTHR36181:SF4">
    <property type="entry name" value="LAGLIDADG ENDONUCLEASE"/>
    <property type="match status" value="1"/>
</dbReference>
<dbReference type="Gene3D" id="3.40.1440.10">
    <property type="entry name" value="GIY-YIG endonuclease"/>
    <property type="match status" value="1"/>
</dbReference>
<dbReference type="PROSITE" id="PS50164">
    <property type="entry name" value="GIY_YIG"/>
    <property type="match status" value="1"/>
</dbReference>
<dbReference type="Pfam" id="PF00961">
    <property type="entry name" value="LAGLIDADG_1"/>
    <property type="match status" value="1"/>
</dbReference>
<accession>A0A482DT36</accession>
<dbReference type="InterPro" id="IPR000305">
    <property type="entry name" value="GIY-YIG_endonuc"/>
</dbReference>
<protein>
    <recommendedName>
        <fullName evidence="1">GIY-YIG domain-containing protein</fullName>
    </recommendedName>
</protein>
<organism evidence="2">
    <name type="scientific">Dactylella sp</name>
    <dbReference type="NCBI Taxonomy" id="1814903"/>
    <lineage>
        <taxon>Eukaryota</taxon>
        <taxon>Fungi</taxon>
        <taxon>Dikarya</taxon>
        <taxon>Ascomycota</taxon>
        <taxon>Pezizomycotina</taxon>
        <taxon>Orbiliomycetes</taxon>
        <taxon>Orbiliales</taxon>
        <taxon>Orbiliaceae</taxon>
        <taxon>Dactylella</taxon>
    </lineage>
</organism>
<sequence>MMKNKEHLTQEGLQQIVSLRALSNKGLSDKLKVAFPDIIPAQRPLIVNQVIKDPNWIAGFTSGDGNFMIQIQKSSTKAGHRVWLRFKISQHSRDLILLKSFIDYFGCGNAYISKNWILFKIISDKVITMKSPKMFGNIGFSIPIIHSSFKPKRPGLNFLTNSLNFYRFYSTTPNPIVPVKIYKNTDILKKAIIMENKSKSGIYLWRNNVNGNTYMGSIIDLGTRFRNYFNFNYISDPKNKMLISKALIKYGYSNFSLEILEYCDPQTCIKREQYFLDQFKPIYNLNKTAGSRLGSKHSIETLAKLKSLRLSQEARDHLSAWHKGKFFRRKHELRCQKLKQLVITQCLVRWSPKELENLQKK</sequence>
<dbReference type="PANTHER" id="PTHR36181">
    <property type="entry name" value="INTRON-ENCODED ENDONUCLEASE AI3-RELATED"/>
    <property type="match status" value="1"/>
</dbReference>
<evidence type="ECO:0000313" key="2">
    <source>
        <dbReference type="EMBL" id="QBM09603.1"/>
    </source>
</evidence>
<dbReference type="SMART" id="SM00465">
    <property type="entry name" value="GIYc"/>
    <property type="match status" value="1"/>
</dbReference>
<dbReference type="GO" id="GO:0005739">
    <property type="term" value="C:mitochondrion"/>
    <property type="evidence" value="ECO:0007669"/>
    <property type="project" value="UniProtKB-ARBA"/>
</dbReference>